<dbReference type="Proteomes" id="UP001152798">
    <property type="component" value="Chromosome 1"/>
</dbReference>
<name>A0A9P0E7H4_NEZVI</name>
<dbReference type="EMBL" id="OV725077">
    <property type="protein sequence ID" value="CAH1392270.1"/>
    <property type="molecule type" value="Genomic_DNA"/>
</dbReference>
<protein>
    <submittedName>
        <fullName evidence="1">Uncharacterized protein</fullName>
    </submittedName>
</protein>
<reference evidence="1" key="1">
    <citation type="submission" date="2022-01" db="EMBL/GenBank/DDBJ databases">
        <authorList>
            <person name="King R."/>
        </authorList>
    </citation>
    <scope>NUCLEOTIDE SEQUENCE</scope>
</reference>
<organism evidence="1 2">
    <name type="scientific">Nezara viridula</name>
    <name type="common">Southern green stink bug</name>
    <name type="synonym">Cimex viridulus</name>
    <dbReference type="NCBI Taxonomy" id="85310"/>
    <lineage>
        <taxon>Eukaryota</taxon>
        <taxon>Metazoa</taxon>
        <taxon>Ecdysozoa</taxon>
        <taxon>Arthropoda</taxon>
        <taxon>Hexapoda</taxon>
        <taxon>Insecta</taxon>
        <taxon>Pterygota</taxon>
        <taxon>Neoptera</taxon>
        <taxon>Paraneoptera</taxon>
        <taxon>Hemiptera</taxon>
        <taxon>Heteroptera</taxon>
        <taxon>Panheteroptera</taxon>
        <taxon>Pentatomomorpha</taxon>
        <taxon>Pentatomoidea</taxon>
        <taxon>Pentatomidae</taxon>
        <taxon>Pentatominae</taxon>
        <taxon>Nezara</taxon>
    </lineage>
</organism>
<dbReference type="AlphaFoldDB" id="A0A9P0E7H4"/>
<proteinExistence type="predicted"/>
<accession>A0A9P0E7H4</accession>
<sequence>MFTRAEGGSVLVGERCQLYIPSAAAQRSSTSASQQQSAT</sequence>
<evidence type="ECO:0000313" key="1">
    <source>
        <dbReference type="EMBL" id="CAH1392270.1"/>
    </source>
</evidence>
<evidence type="ECO:0000313" key="2">
    <source>
        <dbReference type="Proteomes" id="UP001152798"/>
    </source>
</evidence>
<keyword evidence="2" id="KW-1185">Reference proteome</keyword>
<gene>
    <name evidence="1" type="ORF">NEZAVI_LOCUS3124</name>
</gene>